<proteinExistence type="predicted"/>
<evidence type="ECO:0000313" key="3">
    <source>
        <dbReference type="Proteomes" id="UP000663760"/>
    </source>
</evidence>
<sequence length="165" mass="17632">MKVISSSQEHRRLNMSVSVGPGATQLAVMPVPASSFASTVTIASTAALDPAYAANPGFRCATIEELTAIIRPPPPRGRRFAASRQQRKAPRVLTLNMWSKESSTRTPAQQTRMWASLPKASSARSKRALTAAGSDTSAWTATARGSAEDALRVAVREWAAPELEV</sequence>
<protein>
    <submittedName>
        <fullName evidence="2">Uncharacterized protein</fullName>
    </submittedName>
</protein>
<evidence type="ECO:0000313" key="2">
    <source>
        <dbReference type="EMBL" id="CAA7403974.1"/>
    </source>
</evidence>
<reference evidence="2" key="1">
    <citation type="submission" date="2020-02" db="EMBL/GenBank/DDBJ databases">
        <authorList>
            <person name="Scholz U."/>
            <person name="Mascher M."/>
            <person name="Fiebig A."/>
        </authorList>
    </citation>
    <scope>NUCLEOTIDE SEQUENCE</scope>
</reference>
<organism evidence="2 3">
    <name type="scientific">Spirodela intermedia</name>
    <name type="common">Intermediate duckweed</name>
    <dbReference type="NCBI Taxonomy" id="51605"/>
    <lineage>
        <taxon>Eukaryota</taxon>
        <taxon>Viridiplantae</taxon>
        <taxon>Streptophyta</taxon>
        <taxon>Embryophyta</taxon>
        <taxon>Tracheophyta</taxon>
        <taxon>Spermatophyta</taxon>
        <taxon>Magnoliopsida</taxon>
        <taxon>Liliopsida</taxon>
        <taxon>Araceae</taxon>
        <taxon>Lemnoideae</taxon>
        <taxon>Spirodela</taxon>
    </lineage>
</organism>
<feature type="region of interest" description="Disordered" evidence="1">
    <location>
        <begin position="98"/>
        <end position="119"/>
    </location>
</feature>
<evidence type="ECO:0000256" key="1">
    <source>
        <dbReference type="SAM" id="MobiDB-lite"/>
    </source>
</evidence>
<gene>
    <name evidence="2" type="ORF">SI8410_10014652</name>
</gene>
<name>A0A7I8L402_SPIIN</name>
<dbReference type="AlphaFoldDB" id="A0A7I8L402"/>
<accession>A0A7I8L402</accession>
<dbReference type="EMBL" id="LR746273">
    <property type="protein sequence ID" value="CAA7403974.1"/>
    <property type="molecule type" value="Genomic_DNA"/>
</dbReference>
<dbReference type="Proteomes" id="UP000663760">
    <property type="component" value="Chromosome 10"/>
</dbReference>
<keyword evidence="3" id="KW-1185">Reference proteome</keyword>
<dbReference type="OrthoDB" id="10627583at2759"/>
<feature type="compositionally biased region" description="Polar residues" evidence="1">
    <location>
        <begin position="98"/>
        <end position="113"/>
    </location>
</feature>